<keyword evidence="1" id="KW-0472">Membrane</keyword>
<feature type="chain" id="PRO_5027039396" evidence="2">
    <location>
        <begin position="21"/>
        <end position="137"/>
    </location>
</feature>
<evidence type="ECO:0000313" key="4">
    <source>
        <dbReference type="Proteomes" id="UP000440224"/>
    </source>
</evidence>
<sequence length="137" mass="14348">MRIFFSTLLFTMISTFTVLAAADVPGPRNECDVEGLGCQSCWGHYGDSPSDKEQFELCAAPLREKGLVEACRHRQGAGDSVFFCPAGVKPETRVVGGGCGACASAGAAGGAGMVVFLAGMGIAWARRRRTSAPRRSS</sequence>
<keyword evidence="1" id="KW-0812">Transmembrane</keyword>
<proteinExistence type="predicted"/>
<evidence type="ECO:0000313" key="3">
    <source>
        <dbReference type="EMBL" id="MRG93792.1"/>
    </source>
</evidence>
<protein>
    <submittedName>
        <fullName evidence="3">Uncharacterized protein</fullName>
    </submittedName>
</protein>
<keyword evidence="4" id="KW-1185">Reference proteome</keyword>
<evidence type="ECO:0000256" key="2">
    <source>
        <dbReference type="SAM" id="SignalP"/>
    </source>
</evidence>
<dbReference type="EMBL" id="WJIE01000005">
    <property type="protein sequence ID" value="MRG93792.1"/>
    <property type="molecule type" value="Genomic_DNA"/>
</dbReference>
<keyword evidence="2" id="KW-0732">Signal</keyword>
<evidence type="ECO:0000256" key="1">
    <source>
        <dbReference type="SAM" id="Phobius"/>
    </source>
</evidence>
<organism evidence="3 4">
    <name type="scientific">Polyangium spumosum</name>
    <dbReference type="NCBI Taxonomy" id="889282"/>
    <lineage>
        <taxon>Bacteria</taxon>
        <taxon>Pseudomonadati</taxon>
        <taxon>Myxococcota</taxon>
        <taxon>Polyangia</taxon>
        <taxon>Polyangiales</taxon>
        <taxon>Polyangiaceae</taxon>
        <taxon>Polyangium</taxon>
    </lineage>
</organism>
<dbReference type="RefSeq" id="WP_153820648.1">
    <property type="nucleotide sequence ID" value="NZ_WJIE01000005.1"/>
</dbReference>
<feature type="signal peptide" evidence="2">
    <location>
        <begin position="1"/>
        <end position="20"/>
    </location>
</feature>
<dbReference type="Proteomes" id="UP000440224">
    <property type="component" value="Unassembled WGS sequence"/>
</dbReference>
<dbReference type="OrthoDB" id="9892753at2"/>
<dbReference type="NCBIfam" id="TIGR03901">
    <property type="entry name" value="MYXO-CTERM"/>
    <property type="match status" value="1"/>
</dbReference>
<feature type="transmembrane region" description="Helical" evidence="1">
    <location>
        <begin position="105"/>
        <end position="125"/>
    </location>
</feature>
<name>A0A6N7PNQ1_9BACT</name>
<comment type="caution">
    <text evidence="3">The sequence shown here is derived from an EMBL/GenBank/DDBJ whole genome shotgun (WGS) entry which is preliminary data.</text>
</comment>
<accession>A0A6N7PNQ1</accession>
<keyword evidence="1" id="KW-1133">Transmembrane helix</keyword>
<reference evidence="3 4" key="1">
    <citation type="submission" date="2019-10" db="EMBL/GenBank/DDBJ databases">
        <title>A soil myxobacterium in the family Polyangiaceae.</title>
        <authorList>
            <person name="Li Y."/>
            <person name="Wang J."/>
        </authorList>
    </citation>
    <scope>NUCLEOTIDE SEQUENCE [LARGE SCALE GENOMIC DNA]</scope>
    <source>
        <strain evidence="3 4">DSM 14734</strain>
    </source>
</reference>
<dbReference type="AlphaFoldDB" id="A0A6N7PNQ1"/>
<gene>
    <name evidence="3" type="ORF">GF068_18005</name>
</gene>
<dbReference type="InterPro" id="IPR024038">
    <property type="entry name" value="MYXO-CTERM"/>
</dbReference>